<evidence type="ECO:0000313" key="3">
    <source>
        <dbReference type="EMBL" id="KAG0689044.1"/>
    </source>
</evidence>
<reference evidence="3" key="1">
    <citation type="submission" date="2020-11" db="EMBL/GenBank/DDBJ databases">
        <title>Kefir isolates.</title>
        <authorList>
            <person name="Marcisauskas S."/>
            <person name="Kim Y."/>
            <person name="Blasche S."/>
        </authorList>
    </citation>
    <scope>NUCLEOTIDE SEQUENCE</scope>
    <source>
        <strain evidence="3">Olga-1</strain>
    </source>
</reference>
<dbReference type="AlphaFoldDB" id="A0A9P7BGQ5"/>
<accession>A0A9P7BGQ5</accession>
<sequence>MSDWEEDMYDDDEEEEELSFEEDDPDDDDDDDDDDNNMNDINDTGDNDDNITRKKTKCIDLESLYFQAKNLKEEDNLSEALLLFNKIISYDNSSNDYDSSNYQFKSIKQSIKIYEGNRNLTDILALIDKLLEMKSNKNINPSYFNFSLLKIVNRIDRGNYDSNFTISVFLKFDDYLKNLSNDQQNEISNKKLMFKIQLGISNCYINMGDEKNASKILTVLENIILKLSNDSFKTAYHLDILATKILLLLNISDFNTNLLELKRLTENAHKLISGIPQSKILGIINEGSGLVSMYSNDYYTANNYFQVSFKSFNDCGDKRRIDVLIKFILSSLLSKSEVNPFNSSEFQGFTKLNFIKTLIEVYNCFQNINNTNLKKFNNLLKSNEFTELTNGYKFVKDFKYSLKDLFFMDYIIKQLSLFEKVKFDYFLSKLDILSNEFEKLLIKIFNKGLLSNYKIDYIDKIIIQLPNESFINIKTSKFLKNSFMYYQLTSSNSFEEFKIQLDSLSQLNDQLSKKNIKDFPELMELDFEDIEKVKYFDINEKHEENSTVNNEDCSLVAPLNNNTNININKLRFETIFNVETLQKISMLLYNDNFIKKDLINDSQISSKLLSCIDQYINLIETSIPLNINKDISYFDKVKDEKINNEFKKMFNISESKLKSLQNDDNIPDVIQTTTMNQLEPPSNPDLKNDPDLLLKGNEKKLQRLKQIQTSIDIVTKKNRELRIRTTNFLTSVDRCNDEEGEQEYGIHENDEIQKQRSGFNRIMLNRLFHRQTMSTDQSETTSLGDNMSFDGGEDYREDF</sequence>
<dbReference type="Proteomes" id="UP000697127">
    <property type="component" value="Unassembled WGS sequence"/>
</dbReference>
<organism evidence="3 4">
    <name type="scientific">Pichia californica</name>
    <dbReference type="NCBI Taxonomy" id="460514"/>
    <lineage>
        <taxon>Eukaryota</taxon>
        <taxon>Fungi</taxon>
        <taxon>Dikarya</taxon>
        <taxon>Ascomycota</taxon>
        <taxon>Saccharomycotina</taxon>
        <taxon>Pichiomycetes</taxon>
        <taxon>Pichiales</taxon>
        <taxon>Pichiaceae</taxon>
        <taxon>Pichia</taxon>
    </lineage>
</organism>
<keyword evidence="4" id="KW-1185">Reference proteome</keyword>
<evidence type="ECO:0000256" key="1">
    <source>
        <dbReference type="SAM" id="MobiDB-lite"/>
    </source>
</evidence>
<feature type="domain" description="PCI" evidence="2">
    <location>
        <begin position="298"/>
        <end position="469"/>
    </location>
</feature>
<comment type="caution">
    <text evidence="3">The sequence shown here is derived from an EMBL/GenBank/DDBJ whole genome shotgun (WGS) entry which is preliminary data.</text>
</comment>
<dbReference type="InterPro" id="IPR000717">
    <property type="entry name" value="PCI_dom"/>
</dbReference>
<proteinExistence type="predicted"/>
<dbReference type="InterPro" id="IPR050871">
    <property type="entry name" value="26S_Proteasome/COP9_Components"/>
</dbReference>
<dbReference type="PROSITE" id="PS50250">
    <property type="entry name" value="PCI"/>
    <property type="match status" value="1"/>
</dbReference>
<dbReference type="EMBL" id="PUHW01000104">
    <property type="protein sequence ID" value="KAG0689044.1"/>
    <property type="molecule type" value="Genomic_DNA"/>
</dbReference>
<feature type="compositionally biased region" description="Polar residues" evidence="1">
    <location>
        <begin position="772"/>
        <end position="785"/>
    </location>
</feature>
<evidence type="ECO:0000259" key="2">
    <source>
        <dbReference type="PROSITE" id="PS50250"/>
    </source>
</evidence>
<gene>
    <name evidence="3" type="ORF">C6P40_000183</name>
</gene>
<dbReference type="PANTHER" id="PTHR10678">
    <property type="entry name" value="26S PROTEASOME NON-ATPASE REGULATORY SUBUNIT 11/COP9 SIGNALOSOME COMPLEX SUBUNIT 2"/>
    <property type="match status" value="1"/>
</dbReference>
<protein>
    <recommendedName>
        <fullName evidence="2">PCI domain-containing protein</fullName>
    </recommendedName>
</protein>
<evidence type="ECO:0000313" key="4">
    <source>
        <dbReference type="Proteomes" id="UP000697127"/>
    </source>
</evidence>
<name>A0A9P7BGQ5_9ASCO</name>
<feature type="region of interest" description="Disordered" evidence="1">
    <location>
        <begin position="1"/>
        <end position="49"/>
    </location>
</feature>
<feature type="region of interest" description="Disordered" evidence="1">
    <location>
        <begin position="772"/>
        <end position="799"/>
    </location>
</feature>